<gene>
    <name evidence="12" type="ORF">EDS130_LOCUS14274</name>
    <name evidence="11" type="ORF">XAT740_LOCUS3070</name>
</gene>
<keyword evidence="5 10" id="KW-0812">Transmembrane</keyword>
<keyword evidence="7 10" id="KW-1133">Transmembrane helix</keyword>
<organism evidence="11 13">
    <name type="scientific">Adineta ricciae</name>
    <name type="common">Rotifer</name>
    <dbReference type="NCBI Taxonomy" id="249248"/>
    <lineage>
        <taxon>Eukaryota</taxon>
        <taxon>Metazoa</taxon>
        <taxon>Spiralia</taxon>
        <taxon>Gnathifera</taxon>
        <taxon>Rotifera</taxon>
        <taxon>Eurotatoria</taxon>
        <taxon>Bdelloidea</taxon>
        <taxon>Adinetida</taxon>
        <taxon>Adinetidae</taxon>
        <taxon>Adineta</taxon>
    </lineage>
</organism>
<evidence type="ECO:0000256" key="6">
    <source>
        <dbReference type="ARBA" id="ARBA00022968"/>
    </source>
</evidence>
<dbReference type="Proteomes" id="UP000663852">
    <property type="component" value="Unassembled WGS sequence"/>
</dbReference>
<evidence type="ECO:0000256" key="7">
    <source>
        <dbReference type="ARBA" id="ARBA00022989"/>
    </source>
</evidence>
<proteinExistence type="inferred from homology"/>
<keyword evidence="8 10" id="KW-0333">Golgi apparatus</keyword>
<evidence type="ECO:0000256" key="8">
    <source>
        <dbReference type="ARBA" id="ARBA00023034"/>
    </source>
</evidence>
<comment type="caution">
    <text evidence="11">The sequence shown here is derived from an EMBL/GenBank/DDBJ whole genome shotgun (WGS) entry which is preliminary data.</text>
</comment>
<evidence type="ECO:0000256" key="1">
    <source>
        <dbReference type="ARBA" id="ARBA00004323"/>
    </source>
</evidence>
<keyword evidence="4" id="KW-0808">Transferase</keyword>
<dbReference type="Gene3D" id="3.90.550.50">
    <property type="match status" value="1"/>
</dbReference>
<keyword evidence="3 10" id="KW-0328">Glycosyltransferase</keyword>
<dbReference type="EMBL" id="CAJNOJ010000058">
    <property type="protein sequence ID" value="CAF0988751.1"/>
    <property type="molecule type" value="Genomic_DNA"/>
</dbReference>
<dbReference type="EC" id="2.4.1.-" evidence="10"/>
<reference evidence="11" key="1">
    <citation type="submission" date="2021-02" db="EMBL/GenBank/DDBJ databases">
        <authorList>
            <person name="Nowell W R."/>
        </authorList>
    </citation>
    <scope>NUCLEOTIDE SEQUENCE</scope>
</reference>
<keyword evidence="6 10" id="KW-0735">Signal-anchor</keyword>
<dbReference type="EMBL" id="CAJNOR010000114">
    <property type="protein sequence ID" value="CAF0802978.1"/>
    <property type="molecule type" value="Genomic_DNA"/>
</dbReference>
<dbReference type="AlphaFoldDB" id="A0A813SVB9"/>
<dbReference type="Pfam" id="PF01762">
    <property type="entry name" value="Galactosyl_T"/>
    <property type="match status" value="1"/>
</dbReference>
<keyword evidence="9 10" id="KW-0472">Membrane</keyword>
<evidence type="ECO:0000256" key="5">
    <source>
        <dbReference type="ARBA" id="ARBA00022692"/>
    </source>
</evidence>
<dbReference type="GO" id="GO:0016758">
    <property type="term" value="F:hexosyltransferase activity"/>
    <property type="evidence" value="ECO:0007669"/>
    <property type="project" value="InterPro"/>
</dbReference>
<dbReference type="OrthoDB" id="2139606at2759"/>
<dbReference type="InterPro" id="IPR002659">
    <property type="entry name" value="Glyco_trans_31"/>
</dbReference>
<evidence type="ECO:0000313" key="11">
    <source>
        <dbReference type="EMBL" id="CAF0802978.1"/>
    </source>
</evidence>
<evidence type="ECO:0000313" key="13">
    <source>
        <dbReference type="Proteomes" id="UP000663828"/>
    </source>
</evidence>
<name>A0A813SVB9_ADIRI</name>
<accession>A0A813SVB9</accession>
<evidence type="ECO:0000313" key="12">
    <source>
        <dbReference type="EMBL" id="CAF0988751.1"/>
    </source>
</evidence>
<protein>
    <recommendedName>
        <fullName evidence="10">Hexosyltransferase</fullName>
        <ecNumber evidence="10">2.4.1.-</ecNumber>
    </recommendedName>
</protein>
<dbReference type="Proteomes" id="UP000663828">
    <property type="component" value="Unassembled WGS sequence"/>
</dbReference>
<evidence type="ECO:0000256" key="3">
    <source>
        <dbReference type="ARBA" id="ARBA00022676"/>
    </source>
</evidence>
<evidence type="ECO:0000256" key="4">
    <source>
        <dbReference type="ARBA" id="ARBA00022679"/>
    </source>
</evidence>
<feature type="transmembrane region" description="Helical" evidence="10">
    <location>
        <begin position="9"/>
        <end position="26"/>
    </location>
</feature>
<keyword evidence="13" id="KW-1185">Reference proteome</keyword>
<dbReference type="PANTHER" id="PTHR11214">
    <property type="entry name" value="BETA-1,3-N-ACETYLGLUCOSAMINYLTRANSFERASE"/>
    <property type="match status" value="1"/>
</dbReference>
<comment type="similarity">
    <text evidence="2 10">Belongs to the glycosyltransferase 31 family.</text>
</comment>
<comment type="subcellular location">
    <subcellularLocation>
        <location evidence="1 10">Golgi apparatus membrane</location>
        <topology evidence="1 10">Single-pass type II membrane protein</topology>
    </subcellularLocation>
</comment>
<evidence type="ECO:0000256" key="10">
    <source>
        <dbReference type="RuleBase" id="RU363063"/>
    </source>
</evidence>
<dbReference type="PANTHER" id="PTHR11214:SF3">
    <property type="entry name" value="BETA-1,3-GALACTOSYLTRANSFERASE 6"/>
    <property type="match status" value="1"/>
</dbReference>
<sequence>MRRSRQNRIFLLLLTLLIFYIAWYVFNAIRRPSREPGEEQAYLHAVSGALPIIHNPKLCSKNKIDLILVIISSGTHFLERQAVRETWGSMTHAFNIHSQRLFVVGYQESSNLYSDLLNEAEHEKDILYLTQDDNSMTVKELHAYRWLDKYCPNATFTFKTEDDLFVNSILLHELVSELNRQPEVSQNRSLYNISLEPLFQARSNSGVHTFLFGWAFEPGKPQRNTSMGQYYVSYKEYSKELYPRYCSGFGYFMDSETRRLLVEQGFTERRPFRFSDIFITGILPEQLNFVCDVLPFTYTQGTTEQCINNIKRNNLKDIRVSTPPLLVCSTGRHIAQNTFSDYYRIWTVLKYVYGDRMHGNKQNKE</sequence>
<evidence type="ECO:0000256" key="2">
    <source>
        <dbReference type="ARBA" id="ARBA00008661"/>
    </source>
</evidence>
<dbReference type="GO" id="GO:0006493">
    <property type="term" value="P:protein O-linked glycosylation"/>
    <property type="evidence" value="ECO:0007669"/>
    <property type="project" value="TreeGrafter"/>
</dbReference>
<dbReference type="GO" id="GO:0000139">
    <property type="term" value="C:Golgi membrane"/>
    <property type="evidence" value="ECO:0007669"/>
    <property type="project" value="UniProtKB-SubCell"/>
</dbReference>
<evidence type="ECO:0000256" key="9">
    <source>
        <dbReference type="ARBA" id="ARBA00023136"/>
    </source>
</evidence>